<evidence type="ECO:0000313" key="2">
    <source>
        <dbReference type="Proteomes" id="UP000248795"/>
    </source>
</evidence>
<name>A0A2W2AUB7_9HYPH</name>
<comment type="caution">
    <text evidence="1">The sequence shown here is derived from an EMBL/GenBank/DDBJ whole genome shotgun (WGS) entry which is preliminary data.</text>
</comment>
<dbReference type="RefSeq" id="WP_111197655.1">
    <property type="nucleotide sequence ID" value="NZ_QKVK01000003.1"/>
</dbReference>
<keyword evidence="2" id="KW-1185">Reference proteome</keyword>
<evidence type="ECO:0008006" key="3">
    <source>
        <dbReference type="Google" id="ProtNLM"/>
    </source>
</evidence>
<sequence>MTSHATTAVSHDALRRIEGWLAWTDFAIMRRLVSEQNATGGAVAEIGVHHGKSFIALAAFSGRRPLYAVDLFGDQASNIDKSGAGSRERFVANLDRFGIDRRRITIDERLSSAVTADDMRRVAGAVSFFHVDGGHHLAAVTGDIDLALSVLTDDGIIAFDDTFRPEWPEVSMAVFGHGRLQQDFRMFAIGFNKSFWCRPEHVARYRDALLGDDELMALLMKQHEVDDRHILVFQTYPLPEWPLRRQLSWWLSVYWPGLYRRIRQWRR</sequence>
<dbReference type="Gene3D" id="3.40.50.150">
    <property type="entry name" value="Vaccinia Virus protein VP39"/>
    <property type="match status" value="1"/>
</dbReference>
<dbReference type="AlphaFoldDB" id="A0A2W2AUB7"/>
<organism evidence="1 2">
    <name type="scientific">Aestuariivirga litoralis</name>
    <dbReference type="NCBI Taxonomy" id="2650924"/>
    <lineage>
        <taxon>Bacteria</taxon>
        <taxon>Pseudomonadati</taxon>
        <taxon>Pseudomonadota</taxon>
        <taxon>Alphaproteobacteria</taxon>
        <taxon>Hyphomicrobiales</taxon>
        <taxon>Aestuariivirgaceae</taxon>
        <taxon>Aestuariivirga</taxon>
    </lineage>
</organism>
<accession>A0A2W2AUB7</accession>
<evidence type="ECO:0000313" key="1">
    <source>
        <dbReference type="EMBL" id="PZF77302.1"/>
    </source>
</evidence>
<proteinExistence type="predicted"/>
<dbReference type="Pfam" id="PF13578">
    <property type="entry name" value="Methyltransf_24"/>
    <property type="match status" value="1"/>
</dbReference>
<dbReference type="SUPFAM" id="SSF53335">
    <property type="entry name" value="S-adenosyl-L-methionine-dependent methyltransferases"/>
    <property type="match status" value="1"/>
</dbReference>
<gene>
    <name evidence="1" type="ORF">DK847_08245</name>
</gene>
<protein>
    <recommendedName>
        <fullName evidence="3">Class I SAM-dependent methyltransferase</fullName>
    </recommendedName>
</protein>
<dbReference type="EMBL" id="QKVK01000003">
    <property type="protein sequence ID" value="PZF77302.1"/>
    <property type="molecule type" value="Genomic_DNA"/>
</dbReference>
<dbReference type="InterPro" id="IPR029063">
    <property type="entry name" value="SAM-dependent_MTases_sf"/>
</dbReference>
<dbReference type="Proteomes" id="UP000248795">
    <property type="component" value="Unassembled WGS sequence"/>
</dbReference>
<reference evidence="2" key="1">
    <citation type="submission" date="2018-06" db="EMBL/GenBank/DDBJ databases">
        <title>Aestuariibacter litoralis strain KCTC 52945T.</title>
        <authorList>
            <person name="Li X."/>
            <person name="Salam N."/>
            <person name="Li J.-L."/>
            <person name="Chen Y.-M."/>
            <person name="Yang Z.-W."/>
            <person name="Zhang L.-Y."/>
            <person name="Han M.-X."/>
            <person name="Xiao M."/>
            <person name="Li W.-J."/>
        </authorList>
    </citation>
    <scope>NUCLEOTIDE SEQUENCE [LARGE SCALE GENOMIC DNA]</scope>
    <source>
        <strain evidence="2">KCTC 52945</strain>
    </source>
</reference>